<organism evidence="1 2">
    <name type="scientific">Elysia crispata</name>
    <name type="common">lettuce slug</name>
    <dbReference type="NCBI Taxonomy" id="231223"/>
    <lineage>
        <taxon>Eukaryota</taxon>
        <taxon>Metazoa</taxon>
        <taxon>Spiralia</taxon>
        <taxon>Lophotrochozoa</taxon>
        <taxon>Mollusca</taxon>
        <taxon>Gastropoda</taxon>
        <taxon>Heterobranchia</taxon>
        <taxon>Euthyneura</taxon>
        <taxon>Panpulmonata</taxon>
        <taxon>Sacoglossa</taxon>
        <taxon>Placobranchoidea</taxon>
        <taxon>Plakobranchidae</taxon>
        <taxon>Elysia</taxon>
    </lineage>
</organism>
<sequence>MEQSELIVPWDKHLVMDICLTLCASTRECEREYFSTRNSYRGFCFIHEPTISLALLVQQQKQQQLSVWHKKTRTRPPALSHTYTLQAITYPNSAYSSSQTMSSSDQHSPHIFT</sequence>
<dbReference type="EMBL" id="JAWDGP010004484">
    <property type="protein sequence ID" value="KAK3763898.1"/>
    <property type="molecule type" value="Genomic_DNA"/>
</dbReference>
<evidence type="ECO:0000313" key="1">
    <source>
        <dbReference type="EMBL" id="KAK3763898.1"/>
    </source>
</evidence>
<proteinExistence type="predicted"/>
<reference evidence="1" key="1">
    <citation type="journal article" date="2023" name="G3 (Bethesda)">
        <title>A reference genome for the long-term kleptoplast-retaining sea slug Elysia crispata morphotype clarki.</title>
        <authorList>
            <person name="Eastman K.E."/>
            <person name="Pendleton A.L."/>
            <person name="Shaikh M.A."/>
            <person name="Suttiyut T."/>
            <person name="Ogas R."/>
            <person name="Tomko P."/>
            <person name="Gavelis G."/>
            <person name="Widhalm J.R."/>
            <person name="Wisecaver J.H."/>
        </authorList>
    </citation>
    <scope>NUCLEOTIDE SEQUENCE</scope>
    <source>
        <strain evidence="1">ECLA1</strain>
    </source>
</reference>
<accession>A0AAE0Z6T0</accession>
<dbReference type="Proteomes" id="UP001283361">
    <property type="component" value="Unassembled WGS sequence"/>
</dbReference>
<name>A0AAE0Z6T0_9GAST</name>
<dbReference type="AlphaFoldDB" id="A0AAE0Z6T0"/>
<protein>
    <submittedName>
        <fullName evidence="1">Uncharacterized protein</fullName>
    </submittedName>
</protein>
<keyword evidence="2" id="KW-1185">Reference proteome</keyword>
<gene>
    <name evidence="1" type="ORF">RRG08_050546</name>
</gene>
<evidence type="ECO:0000313" key="2">
    <source>
        <dbReference type="Proteomes" id="UP001283361"/>
    </source>
</evidence>
<comment type="caution">
    <text evidence="1">The sequence shown here is derived from an EMBL/GenBank/DDBJ whole genome shotgun (WGS) entry which is preliminary data.</text>
</comment>